<dbReference type="AlphaFoldDB" id="A0A820RF07"/>
<dbReference type="InterPro" id="IPR036013">
    <property type="entry name" value="Band_7/SPFH_dom_sf"/>
</dbReference>
<dbReference type="SUPFAM" id="SSF117892">
    <property type="entry name" value="Band 7/SPFH domain"/>
    <property type="match status" value="1"/>
</dbReference>
<accession>A0A820RF07</accession>
<comment type="caution">
    <text evidence="1">The sequence shown here is derived from an EMBL/GenBank/DDBJ whole genome shotgun (WGS) entry which is preliminary data.</text>
</comment>
<organism evidence="1 2">
    <name type="scientific">Adineta steineri</name>
    <dbReference type="NCBI Taxonomy" id="433720"/>
    <lineage>
        <taxon>Eukaryota</taxon>
        <taxon>Metazoa</taxon>
        <taxon>Spiralia</taxon>
        <taxon>Gnathifera</taxon>
        <taxon>Rotifera</taxon>
        <taxon>Eurotatoria</taxon>
        <taxon>Bdelloidea</taxon>
        <taxon>Adinetida</taxon>
        <taxon>Adinetidae</taxon>
        <taxon>Adineta</taxon>
    </lineage>
</organism>
<dbReference type="GO" id="GO:0007005">
    <property type="term" value="P:mitochondrion organization"/>
    <property type="evidence" value="ECO:0007669"/>
    <property type="project" value="TreeGrafter"/>
</dbReference>
<reference evidence="1" key="1">
    <citation type="submission" date="2021-02" db="EMBL/GenBank/DDBJ databases">
        <authorList>
            <person name="Nowell W R."/>
        </authorList>
    </citation>
    <scope>NUCLEOTIDE SEQUENCE</scope>
</reference>
<dbReference type="EMBL" id="CAJOAY010033299">
    <property type="protein sequence ID" value="CAF4437739.1"/>
    <property type="molecule type" value="Genomic_DNA"/>
</dbReference>
<name>A0A820RF07_9BILA</name>
<dbReference type="Proteomes" id="UP000663881">
    <property type="component" value="Unassembled WGS sequence"/>
</dbReference>
<evidence type="ECO:0000313" key="1">
    <source>
        <dbReference type="EMBL" id="CAF4437739.1"/>
    </source>
</evidence>
<proteinExistence type="predicted"/>
<dbReference type="PANTHER" id="PTHR43327:SF10">
    <property type="entry name" value="STOMATIN-LIKE PROTEIN 2, MITOCHONDRIAL"/>
    <property type="match status" value="1"/>
</dbReference>
<feature type="non-terminal residue" evidence="1">
    <location>
        <position position="97"/>
    </location>
</feature>
<dbReference type="PANTHER" id="PTHR43327">
    <property type="entry name" value="STOMATIN-LIKE PROTEIN 2, MITOCHONDRIAL"/>
    <property type="match status" value="1"/>
</dbReference>
<protein>
    <submittedName>
        <fullName evidence="1">Uncharacterized protein</fullName>
    </submittedName>
</protein>
<gene>
    <name evidence="1" type="ORF">OKA104_LOCUS53444</name>
</gene>
<dbReference type="InterPro" id="IPR050710">
    <property type="entry name" value="Band7/mec-2_domain"/>
</dbReference>
<sequence length="97" mass="10880">CLRYEIRDIRLPPKVQEAMQMQVEAERRKRATILESEGVREAQINKAEGTKRATVLASEGFKLEQINNATGEAEAIRARANARAEALQTVSNQLQSE</sequence>
<evidence type="ECO:0000313" key="2">
    <source>
        <dbReference type="Proteomes" id="UP000663881"/>
    </source>
</evidence>
<dbReference type="GO" id="GO:0005739">
    <property type="term" value="C:mitochondrion"/>
    <property type="evidence" value="ECO:0007669"/>
    <property type="project" value="TreeGrafter"/>
</dbReference>
<feature type="non-terminal residue" evidence="1">
    <location>
        <position position="1"/>
    </location>
</feature>